<evidence type="ECO:0000256" key="3">
    <source>
        <dbReference type="ARBA" id="ARBA00022989"/>
    </source>
</evidence>
<keyword evidence="4 5" id="KW-0472">Membrane</keyword>
<comment type="subcellular location">
    <subcellularLocation>
        <location evidence="1">Membrane</location>
        <topology evidence="1">Multi-pass membrane protein</topology>
    </subcellularLocation>
</comment>
<organism evidence="7 8">
    <name type="scientific">Starmerella bacillaris</name>
    <name type="common">Yeast</name>
    <name type="synonym">Candida zemplinina</name>
    <dbReference type="NCBI Taxonomy" id="1247836"/>
    <lineage>
        <taxon>Eukaryota</taxon>
        <taxon>Fungi</taxon>
        <taxon>Dikarya</taxon>
        <taxon>Ascomycota</taxon>
        <taxon>Saccharomycotina</taxon>
        <taxon>Dipodascomycetes</taxon>
        <taxon>Dipodascales</taxon>
        <taxon>Trichomonascaceae</taxon>
        <taxon>Starmerella</taxon>
    </lineage>
</organism>
<feature type="transmembrane region" description="Helical" evidence="5">
    <location>
        <begin position="207"/>
        <end position="227"/>
    </location>
</feature>
<dbReference type="GO" id="GO:0022857">
    <property type="term" value="F:transmembrane transporter activity"/>
    <property type="evidence" value="ECO:0007669"/>
    <property type="project" value="InterPro"/>
</dbReference>
<sequence length="498" mass="55175">MIQAWRQRKEIESDALDYIAEKSESGEDPYLMSWAPGDLRNPHNWPLYRKWLVTIQVALIAFIVSMAGSINSAADVYAAEKFGVSLEVISLQTGLFLVGFGLSSPIMGPLSELSGRLPTYEFPLLIFSAFCLGSGFAPNIQTRVILRFFAGIFGAAPLSNAGGSVADMCGPLERTYLFPLFSCIGFLGVPLGPILGGWIGEKSNQEWCDFVTAIVGLAIAVGCFFFMPETQSAELLKGRSRALRKHTGDNRYRTAMEVMLEERNESFFMVICKSMAQCVMFLFTEPITLCFALYLTIVYIVMFGDLESYPIIFAIYDWDSGKTGSVFAAMFVGMVFTGCLTPIVYKFYLRAQKKADITGEPVHPEHRLLLAMFGTWCMPVSLFWGAWTAYKSVSPWSLIVGQFVFGIGALCCFNSSYMYVIDVYTVNAASPLAALVFLRYIVAGAGSVMFTRPMFDGMGIHWAMSFLGFIAIAVSLVPIVFYIFGPQLRARSKYAMSQ</sequence>
<protein>
    <recommendedName>
        <fullName evidence="6">Major facilitator superfamily (MFS) profile domain-containing protein</fullName>
    </recommendedName>
</protein>
<feature type="transmembrane region" description="Helical" evidence="5">
    <location>
        <begin position="368"/>
        <end position="387"/>
    </location>
</feature>
<keyword evidence="2 5" id="KW-0812">Transmembrane</keyword>
<evidence type="ECO:0000313" key="8">
    <source>
        <dbReference type="Proteomes" id="UP001362899"/>
    </source>
</evidence>
<feature type="transmembrane region" description="Helical" evidence="5">
    <location>
        <begin position="432"/>
        <end position="450"/>
    </location>
</feature>
<feature type="transmembrane region" description="Helical" evidence="5">
    <location>
        <begin position="120"/>
        <end position="137"/>
    </location>
</feature>
<accession>A0AAV5RDL5</accession>
<feature type="domain" description="Major facilitator superfamily (MFS) profile" evidence="6">
    <location>
        <begin position="53"/>
        <end position="489"/>
    </location>
</feature>
<dbReference type="PROSITE" id="PS50850">
    <property type="entry name" value="MFS"/>
    <property type="match status" value="1"/>
</dbReference>
<dbReference type="CDD" id="cd17323">
    <property type="entry name" value="MFS_Tpo1_MDR_like"/>
    <property type="match status" value="1"/>
</dbReference>
<evidence type="ECO:0000256" key="4">
    <source>
        <dbReference type="ARBA" id="ARBA00023136"/>
    </source>
</evidence>
<name>A0AAV5RDL5_STABA</name>
<dbReference type="PANTHER" id="PTHR23502:SF47">
    <property type="entry name" value="MAJOR FACILITATOR SUPERFAMILY (MFS) PROFILE DOMAIN-CONTAINING PROTEIN-RELATED"/>
    <property type="match status" value="1"/>
</dbReference>
<dbReference type="InterPro" id="IPR020846">
    <property type="entry name" value="MFS_dom"/>
</dbReference>
<feature type="transmembrane region" description="Helical" evidence="5">
    <location>
        <begin position="399"/>
        <end position="420"/>
    </location>
</feature>
<keyword evidence="3 5" id="KW-1133">Transmembrane helix</keyword>
<evidence type="ECO:0000259" key="6">
    <source>
        <dbReference type="PROSITE" id="PS50850"/>
    </source>
</evidence>
<feature type="transmembrane region" description="Helical" evidence="5">
    <location>
        <begin position="327"/>
        <end position="348"/>
    </location>
</feature>
<feature type="transmembrane region" description="Helical" evidence="5">
    <location>
        <begin position="462"/>
        <end position="484"/>
    </location>
</feature>
<keyword evidence="8" id="KW-1185">Reference proteome</keyword>
<feature type="transmembrane region" description="Helical" evidence="5">
    <location>
        <begin position="291"/>
        <end position="315"/>
    </location>
</feature>
<dbReference type="SUPFAM" id="SSF103473">
    <property type="entry name" value="MFS general substrate transporter"/>
    <property type="match status" value="1"/>
</dbReference>
<proteinExistence type="predicted"/>
<dbReference type="PANTHER" id="PTHR23502">
    <property type="entry name" value="MAJOR FACILITATOR SUPERFAMILY"/>
    <property type="match status" value="1"/>
</dbReference>
<reference evidence="7 8" key="1">
    <citation type="journal article" date="2023" name="Elife">
        <title>Identification of key yeast species and microbe-microbe interactions impacting larval growth of Drosophila in the wild.</title>
        <authorList>
            <person name="Mure A."/>
            <person name="Sugiura Y."/>
            <person name="Maeda R."/>
            <person name="Honda K."/>
            <person name="Sakurai N."/>
            <person name="Takahashi Y."/>
            <person name="Watada M."/>
            <person name="Katoh T."/>
            <person name="Gotoh A."/>
            <person name="Gotoh Y."/>
            <person name="Taniguchi I."/>
            <person name="Nakamura K."/>
            <person name="Hayashi T."/>
            <person name="Katayama T."/>
            <person name="Uemura T."/>
            <person name="Hattori Y."/>
        </authorList>
    </citation>
    <scope>NUCLEOTIDE SEQUENCE [LARGE SCALE GENOMIC DNA]</scope>
    <source>
        <strain evidence="7 8">SB-73</strain>
    </source>
</reference>
<dbReference type="Gene3D" id="1.20.1250.20">
    <property type="entry name" value="MFS general substrate transporter like domains"/>
    <property type="match status" value="1"/>
</dbReference>
<evidence type="ECO:0000313" key="7">
    <source>
        <dbReference type="EMBL" id="GMM49651.1"/>
    </source>
</evidence>
<feature type="transmembrane region" description="Helical" evidence="5">
    <location>
        <begin position="51"/>
        <end position="70"/>
    </location>
</feature>
<dbReference type="InterPro" id="IPR011701">
    <property type="entry name" value="MFS"/>
</dbReference>
<evidence type="ECO:0000256" key="2">
    <source>
        <dbReference type="ARBA" id="ARBA00022692"/>
    </source>
</evidence>
<evidence type="ECO:0000256" key="5">
    <source>
        <dbReference type="SAM" id="Phobius"/>
    </source>
</evidence>
<feature type="transmembrane region" description="Helical" evidence="5">
    <location>
        <begin position="176"/>
        <end position="195"/>
    </location>
</feature>
<dbReference type="Pfam" id="PF07690">
    <property type="entry name" value="MFS_1"/>
    <property type="match status" value="1"/>
</dbReference>
<dbReference type="EMBL" id="BTGC01000003">
    <property type="protein sequence ID" value="GMM49651.1"/>
    <property type="molecule type" value="Genomic_DNA"/>
</dbReference>
<feature type="transmembrane region" description="Helical" evidence="5">
    <location>
        <begin position="144"/>
        <end position="164"/>
    </location>
</feature>
<dbReference type="Proteomes" id="UP001362899">
    <property type="component" value="Unassembled WGS sequence"/>
</dbReference>
<gene>
    <name evidence="7" type="ORF">DASB73_006090</name>
</gene>
<dbReference type="AlphaFoldDB" id="A0AAV5RDL5"/>
<comment type="caution">
    <text evidence="7">The sequence shown here is derived from an EMBL/GenBank/DDBJ whole genome shotgun (WGS) entry which is preliminary data.</text>
</comment>
<evidence type="ECO:0000256" key="1">
    <source>
        <dbReference type="ARBA" id="ARBA00004141"/>
    </source>
</evidence>
<dbReference type="GO" id="GO:0005886">
    <property type="term" value="C:plasma membrane"/>
    <property type="evidence" value="ECO:0007669"/>
    <property type="project" value="TreeGrafter"/>
</dbReference>
<feature type="transmembrane region" description="Helical" evidence="5">
    <location>
        <begin position="82"/>
        <end position="100"/>
    </location>
</feature>
<dbReference type="InterPro" id="IPR036259">
    <property type="entry name" value="MFS_trans_sf"/>
</dbReference>